<evidence type="ECO:0008006" key="4">
    <source>
        <dbReference type="Google" id="ProtNLM"/>
    </source>
</evidence>
<feature type="chain" id="PRO_5012006625" description="Secreted protein" evidence="1">
    <location>
        <begin position="19"/>
        <end position="212"/>
    </location>
</feature>
<organism evidence="2 3">
    <name type="scientific">Opisthorchis viverrini</name>
    <name type="common">Southeast Asian liver fluke</name>
    <dbReference type="NCBI Taxonomy" id="6198"/>
    <lineage>
        <taxon>Eukaryota</taxon>
        <taxon>Metazoa</taxon>
        <taxon>Spiralia</taxon>
        <taxon>Lophotrochozoa</taxon>
        <taxon>Platyhelminthes</taxon>
        <taxon>Trematoda</taxon>
        <taxon>Digenea</taxon>
        <taxon>Opisthorchiida</taxon>
        <taxon>Opisthorchiata</taxon>
        <taxon>Opisthorchiidae</taxon>
        <taxon>Opisthorchis</taxon>
    </lineage>
</organism>
<gene>
    <name evidence="2" type="ORF">X801_06922</name>
</gene>
<evidence type="ECO:0000256" key="1">
    <source>
        <dbReference type="SAM" id="SignalP"/>
    </source>
</evidence>
<dbReference type="AlphaFoldDB" id="A0A1S8WRY3"/>
<dbReference type="Proteomes" id="UP000243686">
    <property type="component" value="Unassembled WGS sequence"/>
</dbReference>
<evidence type="ECO:0000313" key="2">
    <source>
        <dbReference type="EMBL" id="OON17242.1"/>
    </source>
</evidence>
<keyword evidence="3" id="KW-1185">Reference proteome</keyword>
<accession>A0A1S8WRY3</accession>
<evidence type="ECO:0000313" key="3">
    <source>
        <dbReference type="Proteomes" id="UP000243686"/>
    </source>
</evidence>
<reference evidence="2 3" key="1">
    <citation type="submission" date="2015-03" db="EMBL/GenBank/DDBJ databases">
        <title>Draft genome of the nematode, Opisthorchis viverrini.</title>
        <authorList>
            <person name="Mitreva M."/>
        </authorList>
    </citation>
    <scope>NUCLEOTIDE SEQUENCE [LARGE SCALE GENOMIC DNA]</scope>
    <source>
        <strain evidence="2">Khon Kaen</strain>
    </source>
</reference>
<keyword evidence="1" id="KW-0732">Signal</keyword>
<dbReference type="EMBL" id="KV895663">
    <property type="protein sequence ID" value="OON17242.1"/>
    <property type="molecule type" value="Genomic_DNA"/>
</dbReference>
<sequence>MHVLISCFQITANLLCLASEQRARKRPPLSGQIHGRNIHSTQTLVSRTVSVVKPIILINVRNSLQSSEKCEVVMRRKLCNLRLRPNHVAKFCRSRTVCSRNRYSGRHHHLLHLSVQNDEEPSVSSHHTSLHRSDQAFPRISSRGVALAVVPVIVRNGARTSTLARRLNLRGQHTKLTLKTLTDDKTLRSTEVRFDVDCPGSNESICVQREPP</sequence>
<name>A0A1S8WRY3_OPIVI</name>
<protein>
    <recommendedName>
        <fullName evidence="4">Secreted protein</fullName>
    </recommendedName>
</protein>
<feature type="signal peptide" evidence="1">
    <location>
        <begin position="1"/>
        <end position="18"/>
    </location>
</feature>
<proteinExistence type="predicted"/>